<evidence type="ECO:0000256" key="4">
    <source>
        <dbReference type="ARBA" id="ARBA00022475"/>
    </source>
</evidence>
<feature type="transmembrane region" description="Helical" evidence="10">
    <location>
        <begin position="322"/>
        <end position="344"/>
    </location>
</feature>
<dbReference type="PIRSF" id="PIRSF006603">
    <property type="entry name" value="DinF"/>
    <property type="match status" value="1"/>
</dbReference>
<organism evidence="11">
    <name type="scientific">uncultured Campylobacterales bacterium</name>
    <dbReference type="NCBI Taxonomy" id="352960"/>
    <lineage>
        <taxon>Bacteria</taxon>
        <taxon>Pseudomonadati</taxon>
        <taxon>Campylobacterota</taxon>
        <taxon>Epsilonproteobacteria</taxon>
        <taxon>Campylobacterales</taxon>
        <taxon>environmental samples</taxon>
    </lineage>
</organism>
<evidence type="ECO:0000256" key="6">
    <source>
        <dbReference type="ARBA" id="ARBA00022989"/>
    </source>
</evidence>
<feature type="transmembrane region" description="Helical" evidence="10">
    <location>
        <begin position="12"/>
        <end position="31"/>
    </location>
</feature>
<keyword evidence="6 10" id="KW-1133">Transmembrane helix</keyword>
<dbReference type="GO" id="GO:0006811">
    <property type="term" value="P:monoatomic ion transport"/>
    <property type="evidence" value="ECO:0007669"/>
    <property type="project" value="UniProtKB-KW"/>
</dbReference>
<evidence type="ECO:0000256" key="5">
    <source>
        <dbReference type="ARBA" id="ARBA00022692"/>
    </source>
</evidence>
<keyword evidence="5 10" id="KW-0812">Transmembrane</keyword>
<evidence type="ECO:0000313" key="11">
    <source>
        <dbReference type="EMBL" id="CAA6810325.1"/>
    </source>
</evidence>
<keyword evidence="2" id="KW-0813">Transport</keyword>
<dbReference type="InterPro" id="IPR050222">
    <property type="entry name" value="MATE_MdtK"/>
</dbReference>
<feature type="transmembrane region" description="Helical" evidence="10">
    <location>
        <begin position="37"/>
        <end position="60"/>
    </location>
</feature>
<feature type="transmembrane region" description="Helical" evidence="10">
    <location>
        <begin position="389"/>
        <end position="408"/>
    </location>
</feature>
<reference evidence="11" key="1">
    <citation type="submission" date="2020-01" db="EMBL/GenBank/DDBJ databases">
        <authorList>
            <person name="Meier V. D."/>
            <person name="Meier V D."/>
        </authorList>
    </citation>
    <scope>NUCLEOTIDE SEQUENCE</scope>
    <source>
        <strain evidence="11">HLG_WM_MAG_12</strain>
    </source>
</reference>
<dbReference type="NCBIfam" id="TIGR00797">
    <property type="entry name" value="matE"/>
    <property type="match status" value="1"/>
</dbReference>
<evidence type="ECO:0000256" key="7">
    <source>
        <dbReference type="ARBA" id="ARBA00023065"/>
    </source>
</evidence>
<evidence type="ECO:0000256" key="10">
    <source>
        <dbReference type="SAM" id="Phobius"/>
    </source>
</evidence>
<evidence type="ECO:0000256" key="2">
    <source>
        <dbReference type="ARBA" id="ARBA00022448"/>
    </source>
</evidence>
<keyword evidence="8 10" id="KW-0472">Membrane</keyword>
<feature type="transmembrane region" description="Helical" evidence="10">
    <location>
        <begin position="133"/>
        <end position="155"/>
    </location>
</feature>
<dbReference type="PANTHER" id="PTHR43298">
    <property type="entry name" value="MULTIDRUG RESISTANCE PROTEIN NORM-RELATED"/>
    <property type="match status" value="1"/>
</dbReference>
<comment type="subcellular location">
    <subcellularLocation>
        <location evidence="1">Cell membrane</location>
        <topology evidence="1">Multi-pass membrane protein</topology>
    </subcellularLocation>
</comment>
<accession>A0A6S6T0G7</accession>
<feature type="transmembrane region" description="Helical" evidence="10">
    <location>
        <begin position="167"/>
        <end position="187"/>
    </location>
</feature>
<proteinExistence type="predicted"/>
<dbReference type="EMBL" id="CACVAW010000040">
    <property type="protein sequence ID" value="CAA6810325.1"/>
    <property type="molecule type" value="Genomic_DNA"/>
</dbReference>
<sequence length="448" mass="50005">MNKDLTTKEIPSLIRQIAIPTSTGMFFNTMYNVVDTFYAGLISTQAIAALSLSFTIYFLIMGLGYGFSSAVTALMGNAFGEEDKSKASAYGYKALVFIPVIGMILSVVGYFVAPWLFVLFGASDEYLDMSVTYVNIIFIGSVFFMLNYSLNAILVSIGDTKTYRNTLIAGFFLNLILNYLFIYGFWIVSALGVAGIAMATVLIQVITMTYMIYKVTKTGIIDFTKVKEFLPNIAIYKEFLVQGIPSCFNMFIMGIGSLIFIYFVSVYDVAAVAGYGIGFRVEQLMLLPALGISISVLTLVSNNYGAKKYDRVKQIVSVSLKYGFIVSVVGLVVLTTLGKFIISLFDSNEQVVNYGFEYVFVEVWVFYAYFILFVCVSVLQGIKKPKMIFYIALYRQIIALVVLGYIVVKYLELDFVYLCIANAVIVFSASIFAYFYTVKLLKEKLEEA</sequence>
<name>A0A6S6T0G7_9BACT</name>
<dbReference type="AlphaFoldDB" id="A0A6S6T0G7"/>
<dbReference type="GO" id="GO:0042910">
    <property type="term" value="F:xenobiotic transmembrane transporter activity"/>
    <property type="evidence" value="ECO:0007669"/>
    <property type="project" value="InterPro"/>
</dbReference>
<evidence type="ECO:0000256" key="1">
    <source>
        <dbReference type="ARBA" id="ARBA00004651"/>
    </source>
</evidence>
<feature type="transmembrane region" description="Helical" evidence="10">
    <location>
        <begin position="284"/>
        <end position="301"/>
    </location>
</feature>
<feature type="transmembrane region" description="Helical" evidence="10">
    <location>
        <begin position="94"/>
        <end position="113"/>
    </location>
</feature>
<evidence type="ECO:0000256" key="8">
    <source>
        <dbReference type="ARBA" id="ARBA00023136"/>
    </source>
</evidence>
<dbReference type="GO" id="GO:0005886">
    <property type="term" value="C:plasma membrane"/>
    <property type="evidence" value="ECO:0007669"/>
    <property type="project" value="UniProtKB-SubCell"/>
</dbReference>
<feature type="transmembrane region" description="Helical" evidence="10">
    <location>
        <begin position="193"/>
        <end position="213"/>
    </location>
</feature>
<feature type="transmembrane region" description="Helical" evidence="10">
    <location>
        <begin position="364"/>
        <end position="382"/>
    </location>
</feature>
<evidence type="ECO:0000256" key="9">
    <source>
        <dbReference type="ARBA" id="ARBA00031636"/>
    </source>
</evidence>
<evidence type="ECO:0000256" key="3">
    <source>
        <dbReference type="ARBA" id="ARBA00022449"/>
    </source>
</evidence>
<dbReference type="PANTHER" id="PTHR43298:SF2">
    <property type="entry name" value="FMN_FAD EXPORTER YEEO-RELATED"/>
    <property type="match status" value="1"/>
</dbReference>
<feature type="transmembrane region" description="Helical" evidence="10">
    <location>
        <begin position="414"/>
        <end position="436"/>
    </location>
</feature>
<keyword evidence="3" id="KW-0050">Antiport</keyword>
<dbReference type="InterPro" id="IPR002528">
    <property type="entry name" value="MATE_fam"/>
</dbReference>
<dbReference type="InterPro" id="IPR048279">
    <property type="entry name" value="MdtK-like"/>
</dbReference>
<dbReference type="Pfam" id="PF01554">
    <property type="entry name" value="MatE"/>
    <property type="match status" value="2"/>
</dbReference>
<dbReference type="GO" id="GO:0015297">
    <property type="term" value="F:antiporter activity"/>
    <property type="evidence" value="ECO:0007669"/>
    <property type="project" value="UniProtKB-KW"/>
</dbReference>
<feature type="transmembrane region" description="Helical" evidence="10">
    <location>
        <begin position="239"/>
        <end position="264"/>
    </location>
</feature>
<keyword evidence="7" id="KW-0406">Ion transport</keyword>
<keyword evidence="4" id="KW-1003">Cell membrane</keyword>
<gene>
    <name evidence="11" type="ORF">HELGO_WM5985</name>
</gene>
<protein>
    <recommendedName>
        <fullName evidence="9">Multidrug-efflux transporter</fullName>
    </recommendedName>
</protein>